<name>A0ACC3MP01_9PEZI</name>
<dbReference type="Proteomes" id="UP001281147">
    <property type="component" value="Unassembled WGS sequence"/>
</dbReference>
<reference evidence="1" key="1">
    <citation type="submission" date="2023-07" db="EMBL/GenBank/DDBJ databases">
        <title>Black Yeasts Isolated from many extreme environments.</title>
        <authorList>
            <person name="Coleine C."/>
            <person name="Stajich J.E."/>
            <person name="Selbmann L."/>
        </authorList>
    </citation>
    <scope>NUCLEOTIDE SEQUENCE</scope>
    <source>
        <strain evidence="1">CCFEE 5714</strain>
    </source>
</reference>
<evidence type="ECO:0000313" key="2">
    <source>
        <dbReference type="Proteomes" id="UP001281147"/>
    </source>
</evidence>
<accession>A0ACC3MP01</accession>
<keyword evidence="2" id="KW-1185">Reference proteome</keyword>
<sequence>MATASKMQAAEDLMKSMTPTELKQVMQYASRLRNSQACRLLELPPELRNRIYRLAIRPEAVENHALKGKAPALLKVNRQVSSEFIGLYYSPEFMEAKLYHPTTEAWEDVKDNLVLQAMVAKWGANNVCHATYLNAMSLSGMNMAISIMKKQLVRTDKHDAQWGVFSWLGSEKYGQEVLCTFSSRSLSWKLNERERRKHGDWFLERSERRCLSHCF</sequence>
<dbReference type="EMBL" id="JAUTXU010000193">
    <property type="protein sequence ID" value="KAK3699791.1"/>
    <property type="molecule type" value="Genomic_DNA"/>
</dbReference>
<gene>
    <name evidence="1" type="ORF">LTR37_016300</name>
</gene>
<evidence type="ECO:0000313" key="1">
    <source>
        <dbReference type="EMBL" id="KAK3699791.1"/>
    </source>
</evidence>
<proteinExistence type="predicted"/>
<organism evidence="1 2">
    <name type="scientific">Vermiconidia calcicola</name>
    <dbReference type="NCBI Taxonomy" id="1690605"/>
    <lineage>
        <taxon>Eukaryota</taxon>
        <taxon>Fungi</taxon>
        <taxon>Dikarya</taxon>
        <taxon>Ascomycota</taxon>
        <taxon>Pezizomycotina</taxon>
        <taxon>Dothideomycetes</taxon>
        <taxon>Dothideomycetidae</taxon>
        <taxon>Mycosphaerellales</taxon>
        <taxon>Extremaceae</taxon>
        <taxon>Vermiconidia</taxon>
    </lineage>
</organism>
<protein>
    <submittedName>
        <fullName evidence="1">Uncharacterized protein</fullName>
    </submittedName>
</protein>
<comment type="caution">
    <text evidence="1">The sequence shown here is derived from an EMBL/GenBank/DDBJ whole genome shotgun (WGS) entry which is preliminary data.</text>
</comment>